<sequence>MNCERLPVDYIFSVVIEMLHLDVTRKENTMARKRVAMTLDEDIYAQFQSTVIEQGYPRAAVGMIVQNFMKKVIRDIEKNGVSVDLVRFDLGDEIGEDETLVVLADKK</sequence>
<protein>
    <submittedName>
        <fullName evidence="1">Uncharacterized protein</fullName>
    </submittedName>
</protein>
<keyword evidence="2" id="KW-1185">Reference proteome</keyword>
<gene>
    <name evidence="1" type="ORF">Dace_1775</name>
</gene>
<evidence type="ECO:0000313" key="1">
    <source>
        <dbReference type="EMBL" id="EAT16311.1"/>
    </source>
</evidence>
<evidence type="ECO:0000313" key="2">
    <source>
        <dbReference type="Proteomes" id="UP000005695"/>
    </source>
</evidence>
<dbReference type="AlphaFoldDB" id="Q1K1S7"/>
<organism evidence="1 2">
    <name type="scientific">Desulfuromonas acetoxidans (strain DSM 684 / 11070)</name>
    <dbReference type="NCBI Taxonomy" id="281689"/>
    <lineage>
        <taxon>Bacteria</taxon>
        <taxon>Pseudomonadati</taxon>
        <taxon>Thermodesulfobacteriota</taxon>
        <taxon>Desulfuromonadia</taxon>
        <taxon>Desulfuromonadales</taxon>
        <taxon>Desulfuromonadaceae</taxon>
        <taxon>Desulfuromonas</taxon>
    </lineage>
</organism>
<reference evidence="1" key="1">
    <citation type="submission" date="2006-05" db="EMBL/GenBank/DDBJ databases">
        <title>Annotation of the draft genome assembly of Desulfuromonas acetoxidans DSM 684.</title>
        <authorList>
            <consortium name="US DOE Joint Genome Institute (JGI-ORNL)"/>
            <person name="Larimer F."/>
            <person name="Land M."/>
            <person name="Hauser L."/>
        </authorList>
    </citation>
    <scope>NUCLEOTIDE SEQUENCE [LARGE SCALE GENOMIC DNA]</scope>
    <source>
        <strain evidence="1">DSM 684</strain>
    </source>
</reference>
<comment type="caution">
    <text evidence="1">The sequence shown here is derived from an EMBL/GenBank/DDBJ whole genome shotgun (WGS) entry which is preliminary data.</text>
</comment>
<dbReference type="EMBL" id="AAEW02000005">
    <property type="protein sequence ID" value="EAT16311.1"/>
    <property type="molecule type" value="Genomic_DNA"/>
</dbReference>
<name>Q1K1S7_DESA6</name>
<dbReference type="Proteomes" id="UP000005695">
    <property type="component" value="Unassembled WGS sequence"/>
</dbReference>
<accession>Q1K1S7</accession>
<reference evidence="1" key="2">
    <citation type="submission" date="2006-05" db="EMBL/GenBank/DDBJ databases">
        <title>Sequencing of the draft genome and assembly of Desulfuromonas acetoxidans DSM 684.</title>
        <authorList>
            <consortium name="US DOE Joint Genome Institute (JGI-PGF)"/>
            <person name="Copeland A."/>
            <person name="Lucas S."/>
            <person name="Lapidus A."/>
            <person name="Barry K."/>
            <person name="Detter J.C."/>
            <person name="Glavina del Rio T."/>
            <person name="Hammon N."/>
            <person name="Israni S."/>
            <person name="Dalin E."/>
            <person name="Tice H."/>
            <person name="Bruce D."/>
            <person name="Pitluck S."/>
            <person name="Richardson P."/>
        </authorList>
    </citation>
    <scope>NUCLEOTIDE SEQUENCE [LARGE SCALE GENOMIC DNA]</scope>
    <source>
        <strain evidence="1">DSM 684</strain>
    </source>
</reference>
<proteinExistence type="predicted"/>